<gene>
    <name evidence="2" type="ORF">DPMN_146806</name>
</gene>
<dbReference type="Proteomes" id="UP000828390">
    <property type="component" value="Unassembled WGS sequence"/>
</dbReference>
<feature type="region of interest" description="Disordered" evidence="1">
    <location>
        <begin position="1"/>
        <end position="53"/>
    </location>
</feature>
<sequence length="53" mass="5835">MSSMGGHPVPHVCKNPLPALSTRTWPRANGSRGRPRRCPYVDDDNSGTVRCRS</sequence>
<reference evidence="2" key="2">
    <citation type="submission" date="2020-11" db="EMBL/GenBank/DDBJ databases">
        <authorList>
            <person name="McCartney M.A."/>
            <person name="Auch B."/>
            <person name="Kono T."/>
            <person name="Mallez S."/>
            <person name="Becker A."/>
            <person name="Gohl D.M."/>
            <person name="Silverstein K.A.T."/>
            <person name="Koren S."/>
            <person name="Bechman K.B."/>
            <person name="Herman A."/>
            <person name="Abrahante J.E."/>
            <person name="Garbe J."/>
        </authorList>
    </citation>
    <scope>NUCLEOTIDE SEQUENCE</scope>
    <source>
        <strain evidence="2">Duluth1</strain>
        <tissue evidence="2">Whole animal</tissue>
    </source>
</reference>
<evidence type="ECO:0000313" key="2">
    <source>
        <dbReference type="EMBL" id="KAH3793299.1"/>
    </source>
</evidence>
<organism evidence="2 3">
    <name type="scientific">Dreissena polymorpha</name>
    <name type="common">Zebra mussel</name>
    <name type="synonym">Mytilus polymorpha</name>
    <dbReference type="NCBI Taxonomy" id="45954"/>
    <lineage>
        <taxon>Eukaryota</taxon>
        <taxon>Metazoa</taxon>
        <taxon>Spiralia</taxon>
        <taxon>Lophotrochozoa</taxon>
        <taxon>Mollusca</taxon>
        <taxon>Bivalvia</taxon>
        <taxon>Autobranchia</taxon>
        <taxon>Heteroconchia</taxon>
        <taxon>Euheterodonta</taxon>
        <taxon>Imparidentia</taxon>
        <taxon>Neoheterodontei</taxon>
        <taxon>Myida</taxon>
        <taxon>Dreissenoidea</taxon>
        <taxon>Dreissenidae</taxon>
        <taxon>Dreissena</taxon>
    </lineage>
</organism>
<protein>
    <submittedName>
        <fullName evidence="2">Uncharacterized protein</fullName>
    </submittedName>
</protein>
<evidence type="ECO:0000313" key="3">
    <source>
        <dbReference type="Proteomes" id="UP000828390"/>
    </source>
</evidence>
<evidence type="ECO:0000256" key="1">
    <source>
        <dbReference type="SAM" id="MobiDB-lite"/>
    </source>
</evidence>
<dbReference type="AlphaFoldDB" id="A0A9D4F6I3"/>
<keyword evidence="3" id="KW-1185">Reference proteome</keyword>
<dbReference type="EMBL" id="JAIWYP010000007">
    <property type="protein sequence ID" value="KAH3793299.1"/>
    <property type="molecule type" value="Genomic_DNA"/>
</dbReference>
<reference evidence="2" key="1">
    <citation type="journal article" date="2019" name="bioRxiv">
        <title>The Genome of the Zebra Mussel, Dreissena polymorpha: A Resource for Invasive Species Research.</title>
        <authorList>
            <person name="McCartney M.A."/>
            <person name="Auch B."/>
            <person name="Kono T."/>
            <person name="Mallez S."/>
            <person name="Zhang Y."/>
            <person name="Obille A."/>
            <person name="Becker A."/>
            <person name="Abrahante J.E."/>
            <person name="Garbe J."/>
            <person name="Badalamenti J.P."/>
            <person name="Herman A."/>
            <person name="Mangelson H."/>
            <person name="Liachko I."/>
            <person name="Sullivan S."/>
            <person name="Sone E.D."/>
            <person name="Koren S."/>
            <person name="Silverstein K.A.T."/>
            <person name="Beckman K.B."/>
            <person name="Gohl D.M."/>
        </authorList>
    </citation>
    <scope>NUCLEOTIDE SEQUENCE</scope>
    <source>
        <strain evidence="2">Duluth1</strain>
        <tissue evidence="2">Whole animal</tissue>
    </source>
</reference>
<accession>A0A9D4F6I3</accession>
<name>A0A9D4F6I3_DREPO</name>
<proteinExistence type="predicted"/>
<comment type="caution">
    <text evidence="2">The sequence shown here is derived from an EMBL/GenBank/DDBJ whole genome shotgun (WGS) entry which is preliminary data.</text>
</comment>